<name>T1FW61_HELRO</name>
<dbReference type="OMA" id="VRICMRD"/>
<reference evidence="4 6" key="2">
    <citation type="journal article" date="2013" name="Nature">
        <title>Insights into bilaterian evolution from three spiralian genomes.</title>
        <authorList>
            <person name="Simakov O."/>
            <person name="Marletaz F."/>
            <person name="Cho S.J."/>
            <person name="Edsinger-Gonzales E."/>
            <person name="Havlak P."/>
            <person name="Hellsten U."/>
            <person name="Kuo D.H."/>
            <person name="Larsson T."/>
            <person name="Lv J."/>
            <person name="Arendt D."/>
            <person name="Savage R."/>
            <person name="Osoegawa K."/>
            <person name="de Jong P."/>
            <person name="Grimwood J."/>
            <person name="Chapman J.A."/>
            <person name="Shapiro H."/>
            <person name="Aerts A."/>
            <person name="Otillar R.P."/>
            <person name="Terry A.Y."/>
            <person name="Boore J.L."/>
            <person name="Grigoriev I.V."/>
            <person name="Lindberg D.R."/>
            <person name="Seaver E.C."/>
            <person name="Weisblat D.A."/>
            <person name="Putnam N.H."/>
            <person name="Rokhsar D.S."/>
        </authorList>
    </citation>
    <scope>NUCLEOTIDE SEQUENCE</scope>
</reference>
<dbReference type="PANTHER" id="PTHR14309">
    <property type="entry name" value="EXPRESSED PROTEIN"/>
    <property type="match status" value="1"/>
</dbReference>
<dbReference type="PANTHER" id="PTHR14309:SF12">
    <property type="entry name" value="PH DOMAIN-CONTAINING PROTEIN"/>
    <property type="match status" value="1"/>
</dbReference>
<proteinExistence type="predicted"/>
<dbReference type="Proteomes" id="UP000015101">
    <property type="component" value="Unassembled WGS sequence"/>
</dbReference>
<reference evidence="5" key="3">
    <citation type="submission" date="2015-06" db="UniProtKB">
        <authorList>
            <consortium name="EnsemblMetazoa"/>
        </authorList>
    </citation>
    <scope>IDENTIFICATION</scope>
</reference>
<dbReference type="CTD" id="20213057"/>
<keyword evidence="2" id="KW-0472">Membrane</keyword>
<evidence type="ECO:0000256" key="2">
    <source>
        <dbReference type="ARBA" id="ARBA00023136"/>
    </source>
</evidence>
<dbReference type="Gene3D" id="2.30.29.30">
    <property type="entry name" value="Pleckstrin-homology domain (PH domain)/Phosphotyrosine-binding domain (PTB)"/>
    <property type="match status" value="1"/>
</dbReference>
<sequence>MSKKSQIVKQGFVRKYGRSLESLITSPWKKIKIELNNEGYLSWLRKDGSMHGTICLAVIYEYFTFGSSCRAMPFSPTLPPDGKLDNMFAFPEEPSRGSRIHFFLCNDHHDFRKWISTIYSYFPINSTLPTPASTTSATFSKQQQQQQHGNFTNRQHFMPLNPYAPSPFTSFPVTFHGNGLLGSACTADSTPTSQQPPQHQQQQQQQNLFKYQDKNDDILQLDRQHYLQYNSFPSMQLSQQQQQPRQQQQQHNLYPQQPQFSYQQHQFYPQQPQLRQTGDLVSGDGNLRMNGQQKQSANGKDKFINKFGKFSSGVFSGALMTIGNKSGHVFGGGKWGVTRPWNRRNSWTSCSSSNWDSFSSGSWGSL</sequence>
<dbReference type="AlphaFoldDB" id="T1FW61"/>
<dbReference type="RefSeq" id="XP_009030759.1">
    <property type="nucleotide sequence ID" value="XM_009032511.1"/>
</dbReference>
<evidence type="ECO:0008006" key="7">
    <source>
        <dbReference type="Google" id="ProtNLM"/>
    </source>
</evidence>
<dbReference type="EMBL" id="KB097717">
    <property type="protein sequence ID" value="ESN91130.1"/>
    <property type="molecule type" value="Genomic_DNA"/>
</dbReference>
<gene>
    <name evidence="5" type="primary">20213057</name>
    <name evidence="4" type="ORF">HELRODRAFT_194536</name>
</gene>
<dbReference type="SUPFAM" id="SSF50729">
    <property type="entry name" value="PH domain-like"/>
    <property type="match status" value="1"/>
</dbReference>
<organism evidence="5 6">
    <name type="scientific">Helobdella robusta</name>
    <name type="common">Californian leech</name>
    <dbReference type="NCBI Taxonomy" id="6412"/>
    <lineage>
        <taxon>Eukaryota</taxon>
        <taxon>Metazoa</taxon>
        <taxon>Spiralia</taxon>
        <taxon>Lophotrochozoa</taxon>
        <taxon>Annelida</taxon>
        <taxon>Clitellata</taxon>
        <taxon>Hirudinea</taxon>
        <taxon>Rhynchobdellida</taxon>
        <taxon>Glossiphoniidae</taxon>
        <taxon>Helobdella</taxon>
    </lineage>
</organism>
<protein>
    <recommendedName>
        <fullName evidence="7">PH domain-containing protein</fullName>
    </recommendedName>
</protein>
<dbReference type="InterPro" id="IPR039680">
    <property type="entry name" value="PLEKHB1/2"/>
</dbReference>
<evidence type="ECO:0000256" key="3">
    <source>
        <dbReference type="SAM" id="MobiDB-lite"/>
    </source>
</evidence>
<dbReference type="HOGENOM" id="CLU_757111_0_0_1"/>
<accession>T1FW61</accession>
<feature type="region of interest" description="Disordered" evidence="3">
    <location>
        <begin position="184"/>
        <end position="207"/>
    </location>
</feature>
<dbReference type="GO" id="GO:0045595">
    <property type="term" value="P:regulation of cell differentiation"/>
    <property type="evidence" value="ECO:0000318"/>
    <property type="project" value="GO_Central"/>
</dbReference>
<comment type="subcellular location">
    <subcellularLocation>
        <location evidence="1">Membrane</location>
    </subcellularLocation>
</comment>
<evidence type="ECO:0000313" key="5">
    <source>
        <dbReference type="EnsemblMetazoa" id="HelroP194536"/>
    </source>
</evidence>
<feature type="compositionally biased region" description="Low complexity" evidence="3">
    <location>
        <begin position="195"/>
        <end position="206"/>
    </location>
</feature>
<dbReference type="STRING" id="6412.T1FW61"/>
<evidence type="ECO:0000313" key="4">
    <source>
        <dbReference type="EMBL" id="ESN91130.1"/>
    </source>
</evidence>
<dbReference type="InterPro" id="IPR011993">
    <property type="entry name" value="PH-like_dom_sf"/>
</dbReference>
<keyword evidence="6" id="KW-1185">Reference proteome</keyword>
<dbReference type="EnsemblMetazoa" id="HelroT194536">
    <property type="protein sequence ID" value="HelroP194536"/>
    <property type="gene ID" value="HelroG194536"/>
</dbReference>
<dbReference type="KEGG" id="hro:HELRODRAFT_194536"/>
<reference evidence="6" key="1">
    <citation type="submission" date="2012-12" db="EMBL/GenBank/DDBJ databases">
        <authorList>
            <person name="Hellsten U."/>
            <person name="Grimwood J."/>
            <person name="Chapman J.A."/>
            <person name="Shapiro H."/>
            <person name="Aerts A."/>
            <person name="Otillar R.P."/>
            <person name="Terry A.Y."/>
            <person name="Boore J.L."/>
            <person name="Simakov O."/>
            <person name="Marletaz F."/>
            <person name="Cho S.-J."/>
            <person name="Edsinger-Gonzales E."/>
            <person name="Havlak P."/>
            <person name="Kuo D.-H."/>
            <person name="Larsson T."/>
            <person name="Lv J."/>
            <person name="Arendt D."/>
            <person name="Savage R."/>
            <person name="Osoegawa K."/>
            <person name="de Jong P."/>
            <person name="Lindberg D.R."/>
            <person name="Seaver E.C."/>
            <person name="Weisblat D.A."/>
            <person name="Putnam N.H."/>
            <person name="Grigoriev I.V."/>
            <person name="Rokhsar D.S."/>
        </authorList>
    </citation>
    <scope>NUCLEOTIDE SEQUENCE</scope>
</reference>
<dbReference type="EMBL" id="AMQM01008036">
    <property type="status" value="NOT_ANNOTATED_CDS"/>
    <property type="molecule type" value="Genomic_DNA"/>
</dbReference>
<dbReference type="GO" id="GO:0016020">
    <property type="term" value="C:membrane"/>
    <property type="evidence" value="ECO:0000318"/>
    <property type="project" value="GO_Central"/>
</dbReference>
<feature type="region of interest" description="Disordered" evidence="3">
    <location>
        <begin position="347"/>
        <end position="366"/>
    </location>
</feature>
<dbReference type="InParanoid" id="T1FW61"/>
<evidence type="ECO:0000256" key="1">
    <source>
        <dbReference type="ARBA" id="ARBA00004370"/>
    </source>
</evidence>
<evidence type="ECO:0000313" key="6">
    <source>
        <dbReference type="Proteomes" id="UP000015101"/>
    </source>
</evidence>
<dbReference type="GeneID" id="20213057"/>